<dbReference type="Proteomes" id="UP000321393">
    <property type="component" value="Unassembled WGS sequence"/>
</dbReference>
<dbReference type="OrthoDB" id="414945at2759"/>
<dbReference type="EMBL" id="SSTE01008830">
    <property type="protein sequence ID" value="KAA0054562.1"/>
    <property type="molecule type" value="Genomic_DNA"/>
</dbReference>
<gene>
    <name evidence="1" type="ORF">E6C27_scaffold24G003540</name>
</gene>
<comment type="caution">
    <text evidence="1">The sequence shown here is derived from an EMBL/GenBank/DDBJ whole genome shotgun (WGS) entry which is preliminary data.</text>
</comment>
<evidence type="ECO:0000313" key="1">
    <source>
        <dbReference type="EMBL" id="KAA0054562.1"/>
    </source>
</evidence>
<dbReference type="GO" id="GO:0003964">
    <property type="term" value="F:RNA-directed DNA polymerase activity"/>
    <property type="evidence" value="ECO:0007669"/>
    <property type="project" value="UniProtKB-KW"/>
</dbReference>
<accession>A0A5A7UFL9</accession>
<reference evidence="1 2" key="1">
    <citation type="submission" date="2019-08" db="EMBL/GenBank/DDBJ databases">
        <title>Draft genome sequences of two oriental melons (Cucumis melo L. var makuwa).</title>
        <authorList>
            <person name="Kwon S.-Y."/>
        </authorList>
    </citation>
    <scope>NUCLEOTIDE SEQUENCE [LARGE SCALE GENOMIC DNA]</scope>
    <source>
        <strain evidence="2">cv. SW 3</strain>
        <tissue evidence="1">Leaf</tissue>
    </source>
</reference>
<name>A0A5A7UFL9_CUCMM</name>
<sequence length="166" mass="19118">MEEMRTPKKNKIWDLCTLPKGHKIVGCKWVFIVKYRTDGAFDKHKARFTTFVKSQGYNQRHFNHTLFTKVSKIQRGHLCIPEKYNLDLLAEIGMMGCCPADTPIKFNAKLRNSGSIVDIKSTLGNYIFVWGNLVTWRSKKQGVVVRSSVEGEYKVMSLGICEEIWL</sequence>
<dbReference type="AlphaFoldDB" id="A0A5A7UFL9"/>
<evidence type="ECO:0000313" key="2">
    <source>
        <dbReference type="Proteomes" id="UP000321393"/>
    </source>
</evidence>
<organism evidence="1 2">
    <name type="scientific">Cucumis melo var. makuwa</name>
    <name type="common">Oriental melon</name>
    <dbReference type="NCBI Taxonomy" id="1194695"/>
    <lineage>
        <taxon>Eukaryota</taxon>
        <taxon>Viridiplantae</taxon>
        <taxon>Streptophyta</taxon>
        <taxon>Embryophyta</taxon>
        <taxon>Tracheophyta</taxon>
        <taxon>Spermatophyta</taxon>
        <taxon>Magnoliopsida</taxon>
        <taxon>eudicotyledons</taxon>
        <taxon>Gunneridae</taxon>
        <taxon>Pentapetalae</taxon>
        <taxon>rosids</taxon>
        <taxon>fabids</taxon>
        <taxon>Cucurbitales</taxon>
        <taxon>Cucurbitaceae</taxon>
        <taxon>Benincaseae</taxon>
        <taxon>Cucumis</taxon>
    </lineage>
</organism>
<proteinExistence type="predicted"/>
<dbReference type="CDD" id="cd09272">
    <property type="entry name" value="RNase_HI_RT_Ty1"/>
    <property type="match status" value="1"/>
</dbReference>
<keyword evidence="1" id="KW-0695">RNA-directed DNA polymerase</keyword>
<keyword evidence="1" id="KW-0808">Transferase</keyword>
<protein>
    <submittedName>
        <fullName evidence="1">Reverse transcriptase</fullName>
    </submittedName>
</protein>
<keyword evidence="1" id="KW-0548">Nucleotidyltransferase</keyword>